<evidence type="ECO:0000313" key="2">
    <source>
        <dbReference type="Proteomes" id="UP000499080"/>
    </source>
</evidence>
<accession>A0A4Y2L4Y3</accession>
<dbReference type="Proteomes" id="UP000499080">
    <property type="component" value="Unassembled WGS sequence"/>
</dbReference>
<evidence type="ECO:0000313" key="1">
    <source>
        <dbReference type="EMBL" id="GBN08873.1"/>
    </source>
</evidence>
<reference evidence="1 2" key="1">
    <citation type="journal article" date="2019" name="Sci. Rep.">
        <title>Orb-weaving spider Araneus ventricosus genome elucidates the spidroin gene catalogue.</title>
        <authorList>
            <person name="Kono N."/>
            <person name="Nakamura H."/>
            <person name="Ohtoshi R."/>
            <person name="Moran D.A.P."/>
            <person name="Shinohara A."/>
            <person name="Yoshida Y."/>
            <person name="Fujiwara M."/>
            <person name="Mori M."/>
            <person name="Tomita M."/>
            <person name="Arakawa K."/>
        </authorList>
    </citation>
    <scope>NUCLEOTIDE SEQUENCE [LARGE SCALE GENOMIC DNA]</scope>
</reference>
<proteinExistence type="predicted"/>
<comment type="caution">
    <text evidence="1">The sequence shown here is derived from an EMBL/GenBank/DDBJ whole genome shotgun (WGS) entry which is preliminary data.</text>
</comment>
<organism evidence="1 2">
    <name type="scientific">Araneus ventricosus</name>
    <name type="common">Orbweaver spider</name>
    <name type="synonym">Epeira ventricosa</name>
    <dbReference type="NCBI Taxonomy" id="182803"/>
    <lineage>
        <taxon>Eukaryota</taxon>
        <taxon>Metazoa</taxon>
        <taxon>Ecdysozoa</taxon>
        <taxon>Arthropoda</taxon>
        <taxon>Chelicerata</taxon>
        <taxon>Arachnida</taxon>
        <taxon>Araneae</taxon>
        <taxon>Araneomorphae</taxon>
        <taxon>Entelegynae</taxon>
        <taxon>Araneoidea</taxon>
        <taxon>Araneidae</taxon>
        <taxon>Araneus</taxon>
    </lineage>
</organism>
<gene>
    <name evidence="1" type="ORF">AVEN_266847_1</name>
</gene>
<keyword evidence="2" id="KW-1185">Reference proteome</keyword>
<name>A0A4Y2L4Y3_ARAVE</name>
<dbReference type="AlphaFoldDB" id="A0A4Y2L4Y3"/>
<protein>
    <submittedName>
        <fullName evidence="1">Uncharacterized protein</fullName>
    </submittedName>
</protein>
<dbReference type="EMBL" id="BGPR01117073">
    <property type="protein sequence ID" value="GBN08873.1"/>
    <property type="molecule type" value="Genomic_DNA"/>
</dbReference>
<sequence length="137" mass="15514">MDQKKPGSIFHWETDSPLPPKLYETLGGNAELSVSIWGAHDRQNSHLQNHITKVRDINSRQPNKKLYPLTDKHSGNSLENKLLSINPSSVTIITYIGPVWGAAWQTPLNKLEGLQKHNSKTECNSPQCLRNKYTERS</sequence>